<reference evidence="10 11" key="1">
    <citation type="submission" date="2019-07" db="EMBL/GenBank/DDBJ databases">
        <title>Whole genome shotgun sequence of Segetibacter aerophilus NBRC 106135.</title>
        <authorList>
            <person name="Hosoyama A."/>
            <person name="Uohara A."/>
            <person name="Ohji S."/>
            <person name="Ichikawa N."/>
        </authorList>
    </citation>
    <scope>NUCLEOTIDE SEQUENCE [LARGE SCALE GENOMIC DNA]</scope>
    <source>
        <strain evidence="10 11">NBRC 106135</strain>
    </source>
</reference>
<comment type="catalytic activity">
    <reaction evidence="1">
        <text>ATP + protein L-histidine = ADP + protein N-phospho-L-histidine.</text>
        <dbReference type="EC" id="2.7.13.3"/>
    </reaction>
</comment>
<accession>A0A512BFP8</accession>
<dbReference type="SMART" id="SM00387">
    <property type="entry name" value="HATPase_c"/>
    <property type="match status" value="1"/>
</dbReference>
<dbReference type="GO" id="GO:0000155">
    <property type="term" value="F:phosphorelay sensor kinase activity"/>
    <property type="evidence" value="ECO:0007669"/>
    <property type="project" value="InterPro"/>
</dbReference>
<dbReference type="OrthoDB" id="607558at2"/>
<dbReference type="Gene3D" id="1.10.287.130">
    <property type="match status" value="1"/>
</dbReference>
<dbReference type="NCBIfam" id="TIGR00229">
    <property type="entry name" value="sensory_box"/>
    <property type="match status" value="2"/>
</dbReference>
<dbReference type="InterPro" id="IPR003594">
    <property type="entry name" value="HATPase_dom"/>
</dbReference>
<dbReference type="Pfam" id="PF08448">
    <property type="entry name" value="PAS_4"/>
    <property type="match status" value="1"/>
</dbReference>
<dbReference type="PANTHER" id="PTHR43304">
    <property type="entry name" value="PHYTOCHROME-LIKE PROTEIN CPH1"/>
    <property type="match status" value="1"/>
</dbReference>
<dbReference type="AlphaFoldDB" id="A0A512BFP8"/>
<dbReference type="InterPro" id="IPR025991">
    <property type="entry name" value="Chemoreceptor_zinc-bind_dom"/>
</dbReference>
<dbReference type="SMART" id="SM00091">
    <property type="entry name" value="PAS"/>
    <property type="match status" value="3"/>
</dbReference>
<evidence type="ECO:0000256" key="6">
    <source>
        <dbReference type="SAM" id="Coils"/>
    </source>
</evidence>
<evidence type="ECO:0000256" key="3">
    <source>
        <dbReference type="ARBA" id="ARBA00022553"/>
    </source>
</evidence>
<dbReference type="SUPFAM" id="SSF55785">
    <property type="entry name" value="PYP-like sensor domain (PAS domain)"/>
    <property type="match status" value="4"/>
</dbReference>
<evidence type="ECO:0000256" key="4">
    <source>
        <dbReference type="ARBA" id="ARBA00022679"/>
    </source>
</evidence>
<feature type="coiled-coil region" evidence="6">
    <location>
        <begin position="138"/>
        <end position="172"/>
    </location>
</feature>
<dbReference type="Pfam" id="PF02518">
    <property type="entry name" value="HATPase_c"/>
    <property type="match status" value="1"/>
</dbReference>
<feature type="domain" description="PAS" evidence="8">
    <location>
        <begin position="169"/>
        <end position="241"/>
    </location>
</feature>
<keyword evidence="3" id="KW-0597">Phosphoprotein</keyword>
<evidence type="ECO:0000256" key="5">
    <source>
        <dbReference type="ARBA" id="ARBA00022777"/>
    </source>
</evidence>
<evidence type="ECO:0000259" key="9">
    <source>
        <dbReference type="PROSITE" id="PS50113"/>
    </source>
</evidence>
<dbReference type="RefSeq" id="WP_147204891.1">
    <property type="nucleotide sequence ID" value="NZ_BJYT01000013.1"/>
</dbReference>
<dbReference type="SMART" id="SM00086">
    <property type="entry name" value="PAC"/>
    <property type="match status" value="2"/>
</dbReference>
<organism evidence="10 11">
    <name type="scientific">Segetibacter aerophilus</name>
    <dbReference type="NCBI Taxonomy" id="670293"/>
    <lineage>
        <taxon>Bacteria</taxon>
        <taxon>Pseudomonadati</taxon>
        <taxon>Bacteroidota</taxon>
        <taxon>Chitinophagia</taxon>
        <taxon>Chitinophagales</taxon>
        <taxon>Chitinophagaceae</taxon>
        <taxon>Segetibacter</taxon>
    </lineage>
</organism>
<dbReference type="SUPFAM" id="SSF55874">
    <property type="entry name" value="ATPase domain of HSP90 chaperone/DNA topoisomerase II/histidine kinase"/>
    <property type="match status" value="1"/>
</dbReference>
<dbReference type="Pfam" id="PF00512">
    <property type="entry name" value="HisKA"/>
    <property type="match status" value="1"/>
</dbReference>
<dbReference type="InterPro" id="IPR036890">
    <property type="entry name" value="HATPase_C_sf"/>
</dbReference>
<dbReference type="InterPro" id="IPR052162">
    <property type="entry name" value="Sensor_kinase/Photoreceptor"/>
</dbReference>
<dbReference type="SMART" id="SM00388">
    <property type="entry name" value="HisKA"/>
    <property type="match status" value="1"/>
</dbReference>
<keyword evidence="4" id="KW-0808">Transferase</keyword>
<gene>
    <name evidence="10" type="ORF">SAE01_32690</name>
</gene>
<feature type="domain" description="PAC" evidence="9">
    <location>
        <begin position="245"/>
        <end position="297"/>
    </location>
</feature>
<dbReference type="PRINTS" id="PR00344">
    <property type="entry name" value="BCTRLSENSOR"/>
</dbReference>
<dbReference type="InterPro" id="IPR004358">
    <property type="entry name" value="Sig_transdc_His_kin-like_C"/>
</dbReference>
<dbReference type="Pfam" id="PF13682">
    <property type="entry name" value="CZB"/>
    <property type="match status" value="1"/>
</dbReference>
<dbReference type="CDD" id="cd00130">
    <property type="entry name" value="PAS"/>
    <property type="match status" value="2"/>
</dbReference>
<dbReference type="InterPro" id="IPR013655">
    <property type="entry name" value="PAS_fold_3"/>
</dbReference>
<dbReference type="InterPro" id="IPR035965">
    <property type="entry name" value="PAS-like_dom_sf"/>
</dbReference>
<dbReference type="InterPro" id="IPR005467">
    <property type="entry name" value="His_kinase_dom"/>
</dbReference>
<dbReference type="Gene3D" id="3.30.565.10">
    <property type="entry name" value="Histidine kinase-like ATPase, C-terminal domain"/>
    <property type="match status" value="1"/>
</dbReference>
<comment type="caution">
    <text evidence="10">The sequence shown here is derived from an EMBL/GenBank/DDBJ whole genome shotgun (WGS) entry which is preliminary data.</text>
</comment>
<dbReference type="PROSITE" id="PS50109">
    <property type="entry name" value="HIS_KIN"/>
    <property type="match status" value="1"/>
</dbReference>
<dbReference type="InterPro" id="IPR003661">
    <property type="entry name" value="HisK_dim/P_dom"/>
</dbReference>
<dbReference type="EMBL" id="BJYT01000013">
    <property type="protein sequence ID" value="GEO10773.1"/>
    <property type="molecule type" value="Genomic_DNA"/>
</dbReference>
<evidence type="ECO:0000313" key="10">
    <source>
        <dbReference type="EMBL" id="GEO10773.1"/>
    </source>
</evidence>
<dbReference type="PANTHER" id="PTHR43304:SF1">
    <property type="entry name" value="PAC DOMAIN-CONTAINING PROTEIN"/>
    <property type="match status" value="1"/>
</dbReference>
<dbReference type="InterPro" id="IPR000014">
    <property type="entry name" value="PAS"/>
</dbReference>
<dbReference type="InterPro" id="IPR013656">
    <property type="entry name" value="PAS_4"/>
</dbReference>
<dbReference type="InterPro" id="IPR001610">
    <property type="entry name" value="PAC"/>
</dbReference>
<dbReference type="InterPro" id="IPR000700">
    <property type="entry name" value="PAS-assoc_C"/>
</dbReference>
<dbReference type="EC" id="2.7.13.3" evidence="2"/>
<proteinExistence type="predicted"/>
<dbReference type="Gene3D" id="3.30.450.20">
    <property type="entry name" value="PAS domain"/>
    <property type="match status" value="4"/>
</dbReference>
<sequence>MNKEQEGSWIRFDFEQARAKHLLFKTRLRSILYGASLDETPVVSHLECSVGKWIYGHALSAYADIAEMHELEQVHTTLHTVAKKLVDLYKAGKVTEARIGLDEMEGIADRLVKLLSTVEALVLINNPAEQEGSPANAIVINLKELEELQRLNQDLDRRIKEQSNDLSEARERFELVAKATQDAIWDWNLLTDDMWWNEGFKELFGYSEKEKGATIEAWTSRLHPEDREWVVKSIHAVIDEGGTQWLAEYRFARKDGGYATVLDRGYILHDENGKPYRMLGSMQDITERKKNEELLIQKDKNFRNIINTAPVAMLIFNGPDMIFDTVNRSMLKLINKTEAVIGKPLLEVLPEIKSHSIITNLNTVYETGEPYVNDERRVPFISHGLVEWRYFKLAFTAVNESGKITGVMVVATEVTEQVTARIKVEESNKEFKFVTDFMPQIIWATKPDGYHEFYNKRWYDYTGLTYDQSKDTGWNTVLHPDDQQRAGEAWKHSLETGNPYEIEYRFKRFDGKYRWFLGRALPLKDEAGKIYKWYGTCTDIDDQKKASDLLEEKVKERTRDLENQKNLLDNILENSSNGISVSELIKDEQGKVYDARTILANASAVKSVGIPKEVYLSKRALEMDPNIFNSPYGQACIETLESGNPSLIQYYLEAAGRWLELTLSKMDDNHLIHIFTDVTSNKKSQLELERTIRELKRSNSNLEDFAYAASHDLKEPIRKIRTFSDRLKNNLAGRLSEEDQHYFQRMEKATERMQLLINDLLEFSHASTTNTSLENIDLNKKVLQVLEDLEVAVAEKNAQIIAETLPTIKGHRRQIQQVFQNLITNALKFSQPGVRPVIIITASVVGEAEAHPDHPEIDENRKYNLIEITDNGIGFDQAYADQIFKMFQRLHGKAEYEGTGIGLAIVRKVVENHKGFIRAESQPGKGTTFKIFFPIE</sequence>
<feature type="domain" description="PAC" evidence="9">
    <location>
        <begin position="500"/>
        <end position="552"/>
    </location>
</feature>
<dbReference type="Proteomes" id="UP000321513">
    <property type="component" value="Unassembled WGS sequence"/>
</dbReference>
<feature type="coiled-coil region" evidence="6">
    <location>
        <begin position="547"/>
        <end position="574"/>
    </location>
</feature>
<evidence type="ECO:0000259" key="7">
    <source>
        <dbReference type="PROSITE" id="PS50109"/>
    </source>
</evidence>
<keyword evidence="11" id="KW-1185">Reference proteome</keyword>
<keyword evidence="6" id="KW-0175">Coiled coil</keyword>
<dbReference type="InterPro" id="IPR036097">
    <property type="entry name" value="HisK_dim/P_sf"/>
</dbReference>
<dbReference type="CDD" id="cd00082">
    <property type="entry name" value="HisKA"/>
    <property type="match status" value="1"/>
</dbReference>
<protein>
    <recommendedName>
        <fullName evidence="2">histidine kinase</fullName>
        <ecNumber evidence="2">2.7.13.3</ecNumber>
    </recommendedName>
</protein>
<evidence type="ECO:0000259" key="8">
    <source>
        <dbReference type="PROSITE" id="PS50112"/>
    </source>
</evidence>
<dbReference type="PROSITE" id="PS50112">
    <property type="entry name" value="PAS"/>
    <property type="match status" value="1"/>
</dbReference>
<name>A0A512BFP8_9BACT</name>
<dbReference type="SUPFAM" id="SSF47384">
    <property type="entry name" value="Homodimeric domain of signal transducing histidine kinase"/>
    <property type="match status" value="1"/>
</dbReference>
<dbReference type="FunFam" id="3.30.450.20:FF:000099">
    <property type="entry name" value="Sensory box sensor histidine kinase"/>
    <property type="match status" value="1"/>
</dbReference>
<dbReference type="Gene3D" id="1.20.120.30">
    <property type="entry name" value="Aspartate receptor, ligand-binding domain"/>
    <property type="match status" value="1"/>
</dbReference>
<evidence type="ECO:0000313" key="11">
    <source>
        <dbReference type="Proteomes" id="UP000321513"/>
    </source>
</evidence>
<evidence type="ECO:0000256" key="2">
    <source>
        <dbReference type="ARBA" id="ARBA00012438"/>
    </source>
</evidence>
<keyword evidence="5" id="KW-0418">Kinase</keyword>
<feature type="domain" description="Histidine kinase" evidence="7">
    <location>
        <begin position="708"/>
        <end position="936"/>
    </location>
</feature>
<evidence type="ECO:0000256" key="1">
    <source>
        <dbReference type="ARBA" id="ARBA00000085"/>
    </source>
</evidence>
<dbReference type="PROSITE" id="PS50113">
    <property type="entry name" value="PAC"/>
    <property type="match status" value="2"/>
</dbReference>
<dbReference type="Pfam" id="PF08447">
    <property type="entry name" value="PAS_3"/>
    <property type="match status" value="2"/>
</dbReference>
<dbReference type="FunFam" id="3.30.565.10:FF:000006">
    <property type="entry name" value="Sensor histidine kinase WalK"/>
    <property type="match status" value="1"/>
</dbReference>